<reference evidence="2" key="2">
    <citation type="journal article" date="2022" name="Microbiol. Resour. Announc.">
        <title>Metagenome Sequencing to Explore Phylogenomics of Terrestrial Cyanobacteria.</title>
        <authorList>
            <person name="Ward R.D."/>
            <person name="Stajich J.E."/>
            <person name="Johansen J.R."/>
            <person name="Huntemann M."/>
            <person name="Clum A."/>
            <person name="Foster B."/>
            <person name="Foster B."/>
            <person name="Roux S."/>
            <person name="Palaniappan K."/>
            <person name="Varghese N."/>
            <person name="Mukherjee S."/>
            <person name="Reddy T.B.K."/>
            <person name="Daum C."/>
            <person name="Copeland A."/>
            <person name="Chen I.A."/>
            <person name="Ivanova N.N."/>
            <person name="Kyrpides N.C."/>
            <person name="Shapiro N."/>
            <person name="Eloe-Fadrosh E.A."/>
            <person name="Pietrasiak N."/>
        </authorList>
    </citation>
    <scope>NUCLEOTIDE SEQUENCE</scope>
    <source>
        <strain evidence="2">UHER 2000/2452</strain>
    </source>
</reference>
<gene>
    <name evidence="2" type="ORF">KME15_10150</name>
</gene>
<dbReference type="PANTHER" id="PTHR42924:SF3">
    <property type="entry name" value="POLYMERASE_HISTIDINOL PHOSPHATASE N-TERMINAL DOMAIN-CONTAINING PROTEIN"/>
    <property type="match status" value="1"/>
</dbReference>
<dbReference type="PANTHER" id="PTHR42924">
    <property type="entry name" value="EXONUCLEASE"/>
    <property type="match status" value="1"/>
</dbReference>
<dbReference type="Pfam" id="PF02811">
    <property type="entry name" value="PHP"/>
    <property type="match status" value="1"/>
</dbReference>
<comment type="caution">
    <text evidence="2">The sequence shown here is derived from an EMBL/GenBank/DDBJ whole genome shotgun (WGS) entry which is preliminary data.</text>
</comment>
<dbReference type="AlphaFoldDB" id="A0A951QBY0"/>
<dbReference type="Proteomes" id="UP000757435">
    <property type="component" value="Unassembled WGS sequence"/>
</dbReference>
<sequence>MLELHCHTTHSDGTLTPAQLVEAAIAAGVSILAITDHDTVSGWDEAFASAEQRPIEIVPGLELSTVWNERSMHILGFYPDRDKLEQPLQERLAGRRRRASLMVEKLAALGYPIELQPMRGNMAPGRPHVAAALVKAGYVQSSQEAFERWLGDDRPAYVEYEKFSAIEGIQLLRECGAVPVWAHPYLFRGGDVEAVLPELVAAGLLGLEVYHPTHTPTQTRALEAFCQQYGLLMTGGSDYHGTKAGEKDDRHTNLNQLHLSDRFLAPIQKAAFDLRLPTSELVTSELVTLELSPPQR</sequence>
<dbReference type="InterPro" id="IPR003141">
    <property type="entry name" value="Pol/His_phosphatase_N"/>
</dbReference>
<dbReference type="GO" id="GO:0004534">
    <property type="term" value="F:5'-3' RNA exonuclease activity"/>
    <property type="evidence" value="ECO:0007669"/>
    <property type="project" value="TreeGrafter"/>
</dbReference>
<evidence type="ECO:0000313" key="3">
    <source>
        <dbReference type="Proteomes" id="UP000757435"/>
    </source>
</evidence>
<reference evidence="2" key="1">
    <citation type="submission" date="2021-05" db="EMBL/GenBank/DDBJ databases">
        <authorList>
            <person name="Pietrasiak N."/>
            <person name="Ward R."/>
            <person name="Stajich J.E."/>
            <person name="Kurbessoian T."/>
        </authorList>
    </citation>
    <scope>NUCLEOTIDE SEQUENCE</scope>
    <source>
        <strain evidence="2">UHER 2000/2452</strain>
    </source>
</reference>
<dbReference type="EMBL" id="JAHHHD010000009">
    <property type="protein sequence ID" value="MBW4659026.1"/>
    <property type="molecule type" value="Genomic_DNA"/>
</dbReference>
<feature type="domain" description="Polymerase/histidinol phosphatase N-terminal" evidence="1">
    <location>
        <begin position="2"/>
        <end position="67"/>
    </location>
</feature>
<dbReference type="SUPFAM" id="SSF89550">
    <property type="entry name" value="PHP domain-like"/>
    <property type="match status" value="1"/>
</dbReference>
<dbReference type="SMART" id="SM00481">
    <property type="entry name" value="POLIIIAc"/>
    <property type="match status" value="1"/>
</dbReference>
<evidence type="ECO:0000313" key="2">
    <source>
        <dbReference type="EMBL" id="MBW4659026.1"/>
    </source>
</evidence>
<dbReference type="Gene3D" id="3.20.20.140">
    <property type="entry name" value="Metal-dependent hydrolases"/>
    <property type="match status" value="1"/>
</dbReference>
<proteinExistence type="predicted"/>
<evidence type="ECO:0000259" key="1">
    <source>
        <dbReference type="SMART" id="SM00481"/>
    </source>
</evidence>
<dbReference type="InterPro" id="IPR004013">
    <property type="entry name" value="PHP_dom"/>
</dbReference>
<dbReference type="CDD" id="cd07438">
    <property type="entry name" value="PHP_HisPPase_AMP"/>
    <property type="match status" value="1"/>
</dbReference>
<dbReference type="InterPro" id="IPR016195">
    <property type="entry name" value="Pol/histidinol_Pase-like"/>
</dbReference>
<protein>
    <submittedName>
        <fullName evidence="2">PHP domain-containing protein</fullName>
    </submittedName>
</protein>
<dbReference type="Gene3D" id="1.10.150.650">
    <property type="match status" value="1"/>
</dbReference>
<dbReference type="GO" id="GO:0035312">
    <property type="term" value="F:5'-3' DNA exonuclease activity"/>
    <property type="evidence" value="ECO:0007669"/>
    <property type="project" value="TreeGrafter"/>
</dbReference>
<accession>A0A951QBY0</accession>
<organism evidence="2 3">
    <name type="scientific">Drouetiella hepatica Uher 2000/2452</name>
    <dbReference type="NCBI Taxonomy" id="904376"/>
    <lineage>
        <taxon>Bacteria</taxon>
        <taxon>Bacillati</taxon>
        <taxon>Cyanobacteriota</taxon>
        <taxon>Cyanophyceae</taxon>
        <taxon>Oculatellales</taxon>
        <taxon>Oculatellaceae</taxon>
        <taxon>Drouetiella</taxon>
    </lineage>
</organism>
<dbReference type="InterPro" id="IPR052018">
    <property type="entry name" value="PHP_domain"/>
</dbReference>
<name>A0A951QBY0_9CYAN</name>